<dbReference type="InterPro" id="IPR019931">
    <property type="entry name" value="LPXTG_anchor"/>
</dbReference>
<dbReference type="Gene3D" id="2.60.40.1280">
    <property type="match status" value="1"/>
</dbReference>
<evidence type="ECO:0000313" key="13">
    <source>
        <dbReference type="Proteomes" id="UP000630615"/>
    </source>
</evidence>
<keyword evidence="7" id="KW-0812">Transmembrane</keyword>
<feature type="compositionally biased region" description="Gly residues" evidence="6">
    <location>
        <begin position="283"/>
        <end position="292"/>
    </location>
</feature>
<name>A0ABQ1NWR8_9ENTE</name>
<evidence type="ECO:0000256" key="2">
    <source>
        <dbReference type="ARBA" id="ARBA00022512"/>
    </source>
</evidence>
<keyword evidence="7" id="KW-1133">Transmembrane helix</keyword>
<dbReference type="InterPro" id="IPR008456">
    <property type="entry name" value="Collagen-bd_dom"/>
</dbReference>
<sequence>MRIKHLVLPLISCFLFSLFFNPSVYANVDFGSLYISSPTIMVGDTVVDENTEISYHQNVSLTFTYSVPNEIAITSGDTMNLEVPANCLIASSFSYDITAADGTLILTITGDDLTNTVTATFGPYYESHTTNRQGEILFYARGASTIENSDWVMNMVGWNSYDNASAVWNVIINPDSHYITNVLLTDILGTNQQFEEGFLIQAALGSYDKTTQVFQELEAIDPAQISSAADGFVVDLGTLNHAVSLTFVSTKLADPNLPYRNKAILEADGEGEPVIIDAETPAIGGGGNGTGEPGESSQTSETSTTEETEETTTDIPSESTSSEEQPSESSTTESTTSETSSTTQTSSTSSSYPETKTTTTNASTSRSNSLPKTGERPSLFFLISGSCLLIGSIAFLINRNKQTYHN</sequence>
<feature type="domain" description="SDR-like Ig" evidence="11">
    <location>
        <begin position="55"/>
        <end position="141"/>
    </location>
</feature>
<evidence type="ECO:0000256" key="6">
    <source>
        <dbReference type="SAM" id="MobiDB-lite"/>
    </source>
</evidence>
<evidence type="ECO:0000259" key="9">
    <source>
        <dbReference type="Pfam" id="PF00746"/>
    </source>
</evidence>
<feature type="domain" description="Collagen binding" evidence="10">
    <location>
        <begin position="157"/>
        <end position="267"/>
    </location>
</feature>
<keyword evidence="5" id="KW-0572">Peptidoglycan-anchor</keyword>
<feature type="transmembrane region" description="Helical" evidence="7">
    <location>
        <begin position="379"/>
        <end position="397"/>
    </location>
</feature>
<evidence type="ECO:0008006" key="14">
    <source>
        <dbReference type="Google" id="ProtNLM"/>
    </source>
</evidence>
<evidence type="ECO:0000259" key="10">
    <source>
        <dbReference type="Pfam" id="PF05737"/>
    </source>
</evidence>
<dbReference type="Pfam" id="PF00746">
    <property type="entry name" value="Gram_pos_anchor"/>
    <property type="match status" value="1"/>
</dbReference>
<protein>
    <recommendedName>
        <fullName evidence="14">Gram-positive cocci surface proteins LPxTG domain-containing protein</fullName>
    </recommendedName>
</protein>
<dbReference type="InterPro" id="IPR041171">
    <property type="entry name" value="SDR_Ig"/>
</dbReference>
<organism evidence="12 13">
    <name type="scientific">Enterococcus wangshanyuanii</name>
    <dbReference type="NCBI Taxonomy" id="2005703"/>
    <lineage>
        <taxon>Bacteria</taxon>
        <taxon>Bacillati</taxon>
        <taxon>Bacillota</taxon>
        <taxon>Bacilli</taxon>
        <taxon>Lactobacillales</taxon>
        <taxon>Enterococcaceae</taxon>
        <taxon>Enterococcus</taxon>
    </lineage>
</organism>
<keyword evidence="3" id="KW-0964">Secreted</keyword>
<evidence type="ECO:0000256" key="7">
    <source>
        <dbReference type="SAM" id="Phobius"/>
    </source>
</evidence>
<evidence type="ECO:0000256" key="5">
    <source>
        <dbReference type="ARBA" id="ARBA00023088"/>
    </source>
</evidence>
<evidence type="ECO:0000256" key="1">
    <source>
        <dbReference type="ARBA" id="ARBA00004168"/>
    </source>
</evidence>
<accession>A0ABQ1NWR8</accession>
<dbReference type="EMBL" id="BMKI01000002">
    <property type="protein sequence ID" value="GGC85639.1"/>
    <property type="molecule type" value="Genomic_DNA"/>
</dbReference>
<keyword evidence="7" id="KW-0472">Membrane</keyword>
<feature type="signal peptide" evidence="8">
    <location>
        <begin position="1"/>
        <end position="26"/>
    </location>
</feature>
<keyword evidence="2" id="KW-0134">Cell wall</keyword>
<feature type="region of interest" description="Disordered" evidence="6">
    <location>
        <begin position="270"/>
        <end position="374"/>
    </location>
</feature>
<dbReference type="Proteomes" id="UP000630615">
    <property type="component" value="Unassembled WGS sequence"/>
</dbReference>
<feature type="chain" id="PRO_5046183239" description="Gram-positive cocci surface proteins LPxTG domain-containing protein" evidence="8">
    <location>
        <begin position="27"/>
        <end position="406"/>
    </location>
</feature>
<proteinExistence type="predicted"/>
<dbReference type="Pfam" id="PF17961">
    <property type="entry name" value="Big_8"/>
    <property type="match status" value="1"/>
</dbReference>
<feature type="domain" description="Gram-positive cocci surface proteins LPxTG" evidence="9">
    <location>
        <begin position="365"/>
        <end position="402"/>
    </location>
</feature>
<keyword evidence="4 8" id="KW-0732">Signal</keyword>
<evidence type="ECO:0000256" key="4">
    <source>
        <dbReference type="ARBA" id="ARBA00022729"/>
    </source>
</evidence>
<reference evidence="13" key="1">
    <citation type="journal article" date="2019" name="Int. J. Syst. Evol. Microbiol.">
        <title>The Global Catalogue of Microorganisms (GCM) 10K type strain sequencing project: providing services to taxonomists for standard genome sequencing and annotation.</title>
        <authorList>
            <consortium name="The Broad Institute Genomics Platform"/>
            <consortium name="The Broad Institute Genome Sequencing Center for Infectious Disease"/>
            <person name="Wu L."/>
            <person name="Ma J."/>
        </authorList>
    </citation>
    <scope>NUCLEOTIDE SEQUENCE [LARGE SCALE GENOMIC DNA]</scope>
    <source>
        <strain evidence="13">CGMCC 1.15942</strain>
    </source>
</reference>
<gene>
    <name evidence="12" type="ORF">GCM10011573_14110</name>
</gene>
<evidence type="ECO:0000313" key="12">
    <source>
        <dbReference type="EMBL" id="GGC85639.1"/>
    </source>
</evidence>
<dbReference type="InterPro" id="IPR011252">
    <property type="entry name" value="Fibrogen-bd_dom1"/>
</dbReference>
<feature type="compositionally biased region" description="Low complexity" evidence="6">
    <location>
        <begin position="293"/>
        <end position="303"/>
    </location>
</feature>
<evidence type="ECO:0000256" key="3">
    <source>
        <dbReference type="ARBA" id="ARBA00022525"/>
    </source>
</evidence>
<evidence type="ECO:0000256" key="8">
    <source>
        <dbReference type="SAM" id="SignalP"/>
    </source>
</evidence>
<evidence type="ECO:0000259" key="11">
    <source>
        <dbReference type="Pfam" id="PF17961"/>
    </source>
</evidence>
<dbReference type="Pfam" id="PF05737">
    <property type="entry name" value="Collagen_bind"/>
    <property type="match status" value="1"/>
</dbReference>
<dbReference type="InterPro" id="IPR008966">
    <property type="entry name" value="Adhesion_dom_sf"/>
</dbReference>
<dbReference type="SUPFAM" id="SSF49401">
    <property type="entry name" value="Bacterial adhesins"/>
    <property type="match status" value="2"/>
</dbReference>
<comment type="caution">
    <text evidence="12">The sequence shown here is derived from an EMBL/GenBank/DDBJ whole genome shotgun (WGS) entry which is preliminary data.</text>
</comment>
<keyword evidence="13" id="KW-1185">Reference proteome</keyword>
<feature type="compositionally biased region" description="Low complexity" evidence="6">
    <location>
        <begin position="313"/>
        <end position="369"/>
    </location>
</feature>
<dbReference type="RefSeq" id="WP_088269249.1">
    <property type="nucleotide sequence ID" value="NZ_BMKI01000002.1"/>
</dbReference>
<dbReference type="NCBIfam" id="TIGR01167">
    <property type="entry name" value="LPXTG_anchor"/>
    <property type="match status" value="1"/>
</dbReference>
<comment type="subcellular location">
    <subcellularLocation>
        <location evidence="1">Secreted</location>
        <location evidence="1">Cell wall</location>
        <topology evidence="1">Peptidoglycan-anchor</topology>
    </subcellularLocation>
</comment>